<accession>A0A915JP03</accession>
<evidence type="ECO:0000256" key="3">
    <source>
        <dbReference type="ARBA" id="ARBA00022692"/>
    </source>
</evidence>
<organism evidence="11 12">
    <name type="scientific">Romanomermis culicivorax</name>
    <name type="common">Nematode worm</name>
    <dbReference type="NCBI Taxonomy" id="13658"/>
    <lineage>
        <taxon>Eukaryota</taxon>
        <taxon>Metazoa</taxon>
        <taxon>Ecdysozoa</taxon>
        <taxon>Nematoda</taxon>
        <taxon>Enoplea</taxon>
        <taxon>Dorylaimia</taxon>
        <taxon>Mermithida</taxon>
        <taxon>Mermithoidea</taxon>
        <taxon>Mermithidae</taxon>
        <taxon>Romanomermis</taxon>
    </lineage>
</organism>
<evidence type="ECO:0000256" key="8">
    <source>
        <dbReference type="ARBA" id="ARBA00023136"/>
    </source>
</evidence>
<keyword evidence="3 9" id="KW-0812">Transmembrane</keyword>
<keyword evidence="8 9" id="KW-0472">Membrane</keyword>
<keyword evidence="4 9" id="KW-0256">Endoplasmic reticulum</keyword>
<keyword evidence="6 9" id="KW-1133">Transmembrane helix</keyword>
<evidence type="ECO:0000256" key="1">
    <source>
        <dbReference type="ARBA" id="ARBA00009727"/>
    </source>
</evidence>
<evidence type="ECO:0000256" key="7">
    <source>
        <dbReference type="ARBA" id="ARBA00023034"/>
    </source>
</evidence>
<comment type="subcellular location">
    <subcellularLocation>
        <location evidence="9">Endoplasmic reticulum membrane</location>
        <topology evidence="9">Multi-pass membrane protein</topology>
    </subcellularLocation>
    <subcellularLocation>
        <location evidence="9">Golgi apparatus membrane</location>
        <topology evidence="9">Multi-pass membrane protein</topology>
    </subcellularLocation>
</comment>
<comment type="similarity">
    <text evidence="1 9">Belongs to the YIF1 family.</text>
</comment>
<comment type="caution">
    <text evidence="9">Lacks conserved residue(s) required for the propagation of feature annotation.</text>
</comment>
<dbReference type="PANTHER" id="PTHR14083">
    <property type="entry name" value="YIP1 INTERACTING FACTOR HOMOLOG YIF1 PROTEIN"/>
    <property type="match status" value="1"/>
</dbReference>
<evidence type="ECO:0000256" key="6">
    <source>
        <dbReference type="ARBA" id="ARBA00022989"/>
    </source>
</evidence>
<dbReference type="WBParaSite" id="nRc.2.0.1.t27828-RA">
    <property type="protein sequence ID" value="nRc.2.0.1.t27828-RA"/>
    <property type="gene ID" value="nRc.2.0.1.g27828"/>
</dbReference>
<feature type="compositionally biased region" description="Polar residues" evidence="10">
    <location>
        <begin position="39"/>
        <end position="55"/>
    </location>
</feature>
<dbReference type="AlphaFoldDB" id="A0A915JP03"/>
<keyword evidence="5 9" id="KW-0653">Protein transport</keyword>
<dbReference type="GO" id="GO:0006888">
    <property type="term" value="P:endoplasmic reticulum to Golgi vesicle-mediated transport"/>
    <property type="evidence" value="ECO:0007669"/>
    <property type="project" value="UniProtKB-UniRule"/>
</dbReference>
<feature type="compositionally biased region" description="Polar residues" evidence="10">
    <location>
        <begin position="77"/>
        <end position="86"/>
    </location>
</feature>
<dbReference type="GO" id="GO:0015031">
    <property type="term" value="P:protein transport"/>
    <property type="evidence" value="ECO:0007669"/>
    <property type="project" value="UniProtKB-KW"/>
</dbReference>
<protein>
    <recommendedName>
        <fullName evidence="9">Protein YIF1</fullName>
    </recommendedName>
</protein>
<reference evidence="12" key="1">
    <citation type="submission" date="2022-11" db="UniProtKB">
        <authorList>
            <consortium name="WormBaseParasite"/>
        </authorList>
    </citation>
    <scope>IDENTIFICATION</scope>
</reference>
<keyword evidence="2 9" id="KW-0813">Transport</keyword>
<evidence type="ECO:0000256" key="2">
    <source>
        <dbReference type="ARBA" id="ARBA00022448"/>
    </source>
</evidence>
<dbReference type="Pfam" id="PF03878">
    <property type="entry name" value="YIF1"/>
    <property type="match status" value="1"/>
</dbReference>
<dbReference type="Proteomes" id="UP000887565">
    <property type="component" value="Unplaced"/>
</dbReference>
<proteinExistence type="inferred from homology"/>
<keyword evidence="7 9" id="KW-0333">Golgi apparatus</keyword>
<feature type="region of interest" description="Disordered" evidence="10">
    <location>
        <begin position="1"/>
        <end position="86"/>
    </location>
</feature>
<feature type="transmembrane region" description="Helical" evidence="9">
    <location>
        <begin position="176"/>
        <end position="193"/>
    </location>
</feature>
<evidence type="ECO:0000256" key="5">
    <source>
        <dbReference type="ARBA" id="ARBA00022927"/>
    </source>
</evidence>
<dbReference type="GO" id="GO:0005793">
    <property type="term" value="C:endoplasmic reticulum-Golgi intermediate compartment"/>
    <property type="evidence" value="ECO:0007669"/>
    <property type="project" value="UniProtKB-UniRule"/>
</dbReference>
<name>A0A915JP03_ROMCU</name>
<dbReference type="GO" id="GO:0030134">
    <property type="term" value="C:COPII-coated ER to Golgi transport vesicle"/>
    <property type="evidence" value="ECO:0007669"/>
    <property type="project" value="TreeGrafter"/>
</dbReference>
<feature type="compositionally biased region" description="Low complexity" evidence="10">
    <location>
        <begin position="58"/>
        <end position="67"/>
    </location>
</feature>
<evidence type="ECO:0000256" key="10">
    <source>
        <dbReference type="SAM" id="MobiDB-lite"/>
    </source>
</evidence>
<keyword evidence="11" id="KW-1185">Reference proteome</keyword>
<evidence type="ECO:0000256" key="9">
    <source>
        <dbReference type="RuleBase" id="RU368073"/>
    </source>
</evidence>
<dbReference type="GO" id="GO:0000139">
    <property type="term" value="C:Golgi membrane"/>
    <property type="evidence" value="ECO:0007669"/>
    <property type="project" value="UniProtKB-SubCell"/>
</dbReference>
<dbReference type="GO" id="GO:0005789">
    <property type="term" value="C:endoplasmic reticulum membrane"/>
    <property type="evidence" value="ECO:0007669"/>
    <property type="project" value="UniProtKB-SubCell"/>
</dbReference>
<evidence type="ECO:0000256" key="4">
    <source>
        <dbReference type="ARBA" id="ARBA00022824"/>
    </source>
</evidence>
<evidence type="ECO:0000313" key="12">
    <source>
        <dbReference type="WBParaSite" id="nRc.2.0.1.t27828-RA"/>
    </source>
</evidence>
<evidence type="ECO:0000313" key="11">
    <source>
        <dbReference type="Proteomes" id="UP000887565"/>
    </source>
</evidence>
<dbReference type="PANTHER" id="PTHR14083:SF0">
    <property type="entry name" value="YIP1D-INTERACTING FACTOR 1, ISOFORM C"/>
    <property type="match status" value="1"/>
</dbReference>
<comment type="function">
    <text evidence="9">Has a role in transport between endoplasmic reticulum and Golgi.</text>
</comment>
<dbReference type="InterPro" id="IPR005578">
    <property type="entry name" value="Yif1_fam"/>
</dbReference>
<feature type="transmembrane region" description="Helical" evidence="9">
    <location>
        <begin position="214"/>
        <end position="232"/>
    </location>
</feature>
<sequence>MEPPRQFNGFKDDEPKFDNFNGFASDAHTTHRHLHSKAPQPSAQQSNALSPSYNDFYQAPPAQQPAASPYGPPTMNRPPSRQQHQQSFYDPNQFVTEPVVSMAKAYGGHFAQQSKQQIEKYISINQLKYYFDVDNSYVGRKLGLIFFPFAHKEWSVKYNHDQQPLPPRHDVNAPDLYLPVMAIVTYILVAGTIRSVKGFVLENFHGTDGRKRKFYLLLIISLSQPFIIWWLTSSLTNFHTPPKFELPEDFEM</sequence>